<evidence type="ECO:0000259" key="4">
    <source>
        <dbReference type="PROSITE" id="PS51194"/>
    </source>
</evidence>
<keyword evidence="5" id="KW-0808">Transferase</keyword>
<dbReference type="GO" id="GO:0004386">
    <property type="term" value="F:helicase activity"/>
    <property type="evidence" value="ECO:0007669"/>
    <property type="project" value="UniProtKB-KW"/>
</dbReference>
<keyword evidence="2" id="KW-0067">ATP-binding</keyword>
<dbReference type="GO" id="GO:0005524">
    <property type="term" value="F:ATP binding"/>
    <property type="evidence" value="ECO:0007669"/>
    <property type="project" value="InterPro"/>
</dbReference>
<dbReference type="Proteomes" id="UP000002157">
    <property type="component" value="Chromosome"/>
</dbReference>
<dbReference type="InterPro" id="IPR014001">
    <property type="entry name" value="Helicase_ATP-bd"/>
</dbReference>
<organism evidence="5 6">
    <name type="scientific">Pseudomonas putida (strain GB-1)</name>
    <dbReference type="NCBI Taxonomy" id="76869"/>
    <lineage>
        <taxon>Bacteria</taxon>
        <taxon>Pseudomonadati</taxon>
        <taxon>Pseudomonadota</taxon>
        <taxon>Gammaproteobacteria</taxon>
        <taxon>Pseudomonadales</taxon>
        <taxon>Pseudomonadaceae</taxon>
        <taxon>Pseudomonas</taxon>
    </lineage>
</organism>
<dbReference type="PROSITE" id="PS51194">
    <property type="entry name" value="HELICASE_CTER"/>
    <property type="match status" value="1"/>
</dbReference>
<evidence type="ECO:0000256" key="1">
    <source>
        <dbReference type="ARBA" id="ARBA00022801"/>
    </source>
</evidence>
<dbReference type="GO" id="GO:0004674">
    <property type="term" value="F:protein serine/threonine kinase activity"/>
    <property type="evidence" value="ECO:0007669"/>
    <property type="project" value="UniProtKB-KW"/>
</dbReference>
<keyword evidence="5" id="KW-0723">Serine/threonine-protein kinase</keyword>
<dbReference type="PANTHER" id="PTHR10799">
    <property type="entry name" value="SNF2/RAD54 HELICASE FAMILY"/>
    <property type="match status" value="1"/>
</dbReference>
<dbReference type="SMART" id="SM00490">
    <property type="entry name" value="HELICc"/>
    <property type="match status" value="1"/>
</dbReference>
<dbReference type="InterPro" id="IPR000330">
    <property type="entry name" value="SNF2_N"/>
</dbReference>
<dbReference type="InterPro" id="IPR038718">
    <property type="entry name" value="SNF2-like_sf"/>
</dbReference>
<dbReference type="AlphaFoldDB" id="B0KIV0"/>
<name>B0KIV0_PSEPG</name>
<dbReference type="eggNOG" id="COG0553">
    <property type="taxonomic scope" value="Bacteria"/>
</dbReference>
<dbReference type="SUPFAM" id="SSF52540">
    <property type="entry name" value="P-loop containing nucleoside triphosphate hydrolases"/>
    <property type="match status" value="2"/>
</dbReference>
<feature type="domain" description="Helicase C-terminal" evidence="4">
    <location>
        <begin position="464"/>
        <end position="617"/>
    </location>
</feature>
<dbReference type="GO" id="GO:0016787">
    <property type="term" value="F:hydrolase activity"/>
    <property type="evidence" value="ECO:0007669"/>
    <property type="project" value="UniProtKB-KW"/>
</dbReference>
<dbReference type="InterPro" id="IPR027417">
    <property type="entry name" value="P-loop_NTPase"/>
</dbReference>
<reference evidence="5 6" key="1">
    <citation type="submission" date="2008-01" db="EMBL/GenBank/DDBJ databases">
        <title>Complete sequence of Pseudomonas putida GB-1.</title>
        <authorList>
            <consortium name="US DOE Joint Genome Institute"/>
            <person name="Copeland A."/>
            <person name="Lucas S."/>
            <person name="Lapidus A."/>
            <person name="Barry K."/>
            <person name="Glavina del Rio T."/>
            <person name="Dalin E."/>
            <person name="Tice H."/>
            <person name="Pitluck S."/>
            <person name="Bruce D."/>
            <person name="Goodwin L."/>
            <person name="Chertkov O."/>
            <person name="Brettin T."/>
            <person name="Detter J.C."/>
            <person name="Han C."/>
            <person name="Kuske C.R."/>
            <person name="Schmutz J."/>
            <person name="Larimer F."/>
            <person name="Land M."/>
            <person name="Hauser L."/>
            <person name="Kyrpides N."/>
            <person name="Kim E."/>
            <person name="McCarthy J.K."/>
            <person name="Richardson P."/>
        </authorList>
    </citation>
    <scope>NUCLEOTIDE SEQUENCE [LARGE SCALE GENOMIC DNA]</scope>
    <source>
        <strain evidence="5 6">GB-1</strain>
    </source>
</reference>
<keyword evidence="2" id="KW-0347">Helicase</keyword>
<dbReference type="Pfam" id="PF00176">
    <property type="entry name" value="SNF2-rel_dom"/>
    <property type="match status" value="1"/>
</dbReference>
<dbReference type="InterPro" id="IPR001650">
    <property type="entry name" value="Helicase_C-like"/>
</dbReference>
<dbReference type="HOGENOM" id="CLU_000315_17_8_6"/>
<evidence type="ECO:0000313" key="6">
    <source>
        <dbReference type="Proteomes" id="UP000002157"/>
    </source>
</evidence>
<dbReference type="InterPro" id="IPR049730">
    <property type="entry name" value="SNF2/RAD54-like_C"/>
</dbReference>
<dbReference type="PROSITE" id="PS51192">
    <property type="entry name" value="HELICASE_ATP_BIND_1"/>
    <property type="match status" value="1"/>
</dbReference>
<proteinExistence type="predicted"/>
<evidence type="ECO:0000313" key="5">
    <source>
        <dbReference type="EMBL" id="ABZ00640.1"/>
    </source>
</evidence>
<dbReference type="CDD" id="cd18793">
    <property type="entry name" value="SF2_C_SNF"/>
    <property type="match status" value="1"/>
</dbReference>
<dbReference type="SMART" id="SM00487">
    <property type="entry name" value="DEXDc"/>
    <property type="match status" value="1"/>
</dbReference>
<gene>
    <name evidence="5" type="ordered locus">PputGB1_4753</name>
</gene>
<dbReference type="EC" id="2.7.11.1" evidence="5"/>
<dbReference type="EMBL" id="CP000926">
    <property type="protein sequence ID" value="ABZ00640.1"/>
    <property type="molecule type" value="Genomic_DNA"/>
</dbReference>
<sequence length="633" mass="69064">MEDAALVGWKIDGTALWLVDSEGSARVPASEEIYSALIERRPLEPWMPIHVEGLRASRYPLTPVLTIRDAGGGAPAYSIVASCRGVTVELMPNDLKRGHAIANGTWYPIEPVACGEVLELLHSTGIDLGLARSLKAFLTIRKAAAAGAAVEDHMSEQPISPLVFAPAADVAPAGVNAKLYSYQLAGWRWLKFLLAEGVGGLLADEMGLGKTLQIISVLRDSGSGSLRPSLIIAPGSLLENWRREIDKFAPDLKVLKHNGPLRTGRPAELQRHDVVITSYDNAVGDNSLLNMIRWQVVILDEAQFIKNPDAQRTRAVKRLRREAGLAVTGTPVENRLLDMWSIMDFVLPGQLGDARSFEAQFSNDVDGAAQLEPLVSPLILRRRVADVAQDLPPRIDIPQSLELDEREAAAYDAERNRINAEYGAAATLVALTSLRRFCAHPSLMDSTSGSVDPMSFSKFRRFDEIVEEIFAIGEKVIIFTSFTAMADMIARHIETRYGAFAGVIDGRLAIDDRQPLIDRFSSVKGGAALVLNPKAGGAGLNITAANHVIHYNPEWNPAMEDQASARAYRRGQELPVTVHRLLVSDTVEDVVDERLRRKRALSDTAVIGVEGKEDDYGDIVAALSRSPSKRTGE</sequence>
<evidence type="ECO:0000256" key="2">
    <source>
        <dbReference type="ARBA" id="ARBA00022806"/>
    </source>
</evidence>
<dbReference type="Gene3D" id="3.40.50.300">
    <property type="entry name" value="P-loop containing nucleotide triphosphate hydrolases"/>
    <property type="match status" value="1"/>
</dbReference>
<keyword evidence="5" id="KW-0418">Kinase</keyword>
<keyword evidence="1" id="KW-0378">Hydrolase</keyword>
<keyword evidence="2" id="KW-0547">Nucleotide-binding</keyword>
<feature type="domain" description="Helicase ATP-binding" evidence="3">
    <location>
        <begin position="191"/>
        <end position="349"/>
    </location>
</feature>
<dbReference type="Gene3D" id="3.40.50.10810">
    <property type="entry name" value="Tandem AAA-ATPase domain"/>
    <property type="match status" value="1"/>
</dbReference>
<dbReference type="Pfam" id="PF00271">
    <property type="entry name" value="Helicase_C"/>
    <property type="match status" value="1"/>
</dbReference>
<evidence type="ECO:0000259" key="3">
    <source>
        <dbReference type="PROSITE" id="PS51192"/>
    </source>
</evidence>
<accession>B0KIV0</accession>
<protein>
    <submittedName>
        <fullName evidence="5">Non-specific serine/threonine protein kinase</fullName>
        <ecNumber evidence="5">2.7.11.1</ecNumber>
    </submittedName>
</protein>
<dbReference type="KEGG" id="ppg:PputGB1_4753"/>